<keyword evidence="6" id="KW-1185">Reference proteome</keyword>
<evidence type="ECO:0000259" key="4">
    <source>
        <dbReference type="Pfam" id="PF17853"/>
    </source>
</evidence>
<dbReference type="InterPro" id="IPR042070">
    <property type="entry name" value="PucR_C-HTH_sf"/>
</dbReference>
<dbReference type="InterPro" id="IPR025736">
    <property type="entry name" value="PucR_C-HTH_dom"/>
</dbReference>
<dbReference type="Gene3D" id="1.10.10.2840">
    <property type="entry name" value="PucR C-terminal helix-turn-helix domain"/>
    <property type="match status" value="1"/>
</dbReference>
<evidence type="ECO:0000256" key="2">
    <source>
        <dbReference type="SAM" id="MobiDB-lite"/>
    </source>
</evidence>
<feature type="domain" description="PucR C-terminal helix-turn-helix" evidence="3">
    <location>
        <begin position="442"/>
        <end position="500"/>
    </location>
</feature>
<sequence length="520" mass="55347">MPPSVARNSTDLASLLSHPDNGELKHVAGPAEGEWNEVTVDGGEQAGHGLLVHTAPFPSTIWQQDSLLRRVSDRGFSALAAPAAETAGAGTCKLAARLGVTLLSTTRPVELVRACWQLQQARDALTLDYVRKVAQAFEYPAKDLAGLLAHLRAAIGHNIALIDANGVVQQAGGELARALHEGIDFAPWISSARVGNEAAASVRVDSSTRRGLRLVVFGSGIGDVQLRALSTAAEIMMPAVAARILIDDLASVNDASASADLLRDFIDLRGARDQEVQRRMGERGWRTAGYHLGFQFTPRFRVDPVGLHHAVAHELTGISVESHAVPSSQSVLGWLSFAEPPRASQVEDCANALHGVLQRLRLTRDVALGIGSLQSSESGLTRTLSEASDAAKIAVSRSSSGYLVRVDTLGLEQLLLAWTGNDTFLPAAESMLAPLLSTAPELLKTLSVFLDHESSIQATADALRLHRNTVSTRVQRAQELIGIDLSSSDSRLALHLACRAIMAARDAASGVQASDRTGFR</sequence>
<dbReference type="KEGG" id="lins:G7067_07400"/>
<accession>A0A6G8FM57</accession>
<evidence type="ECO:0000256" key="1">
    <source>
        <dbReference type="ARBA" id="ARBA00006754"/>
    </source>
</evidence>
<evidence type="ECO:0000313" key="5">
    <source>
        <dbReference type="EMBL" id="QIM17379.1"/>
    </source>
</evidence>
<organism evidence="5 6">
    <name type="scientific">Leucobacter insecticola</name>
    <dbReference type="NCBI Taxonomy" id="2714934"/>
    <lineage>
        <taxon>Bacteria</taxon>
        <taxon>Bacillati</taxon>
        <taxon>Actinomycetota</taxon>
        <taxon>Actinomycetes</taxon>
        <taxon>Micrococcales</taxon>
        <taxon>Microbacteriaceae</taxon>
        <taxon>Leucobacter</taxon>
    </lineage>
</organism>
<name>A0A6G8FM57_9MICO</name>
<dbReference type="PANTHER" id="PTHR33744">
    <property type="entry name" value="CARBOHYDRATE DIACID REGULATOR"/>
    <property type="match status" value="1"/>
</dbReference>
<evidence type="ECO:0000313" key="6">
    <source>
        <dbReference type="Proteomes" id="UP000501387"/>
    </source>
</evidence>
<dbReference type="Proteomes" id="UP000501387">
    <property type="component" value="Chromosome"/>
</dbReference>
<protein>
    <submittedName>
        <fullName evidence="5">PucR family transcriptional regulator</fullName>
    </submittedName>
</protein>
<comment type="similarity">
    <text evidence="1">Belongs to the CdaR family.</text>
</comment>
<dbReference type="Pfam" id="PF17853">
    <property type="entry name" value="GGDEF_2"/>
    <property type="match status" value="1"/>
</dbReference>
<dbReference type="AlphaFoldDB" id="A0A6G8FM57"/>
<dbReference type="Pfam" id="PF13556">
    <property type="entry name" value="HTH_30"/>
    <property type="match status" value="1"/>
</dbReference>
<dbReference type="PANTHER" id="PTHR33744:SF7">
    <property type="entry name" value="PUCR FAMILY TRANSCRIPTIONAL REGULATOR"/>
    <property type="match status" value="1"/>
</dbReference>
<dbReference type="InterPro" id="IPR041522">
    <property type="entry name" value="CdaR_GGDEF"/>
</dbReference>
<reference evidence="5 6" key="1">
    <citation type="submission" date="2020-03" db="EMBL/GenBank/DDBJ databases">
        <title>Leucobacter sp. nov., isolated from beetles.</title>
        <authorList>
            <person name="Hyun D.-W."/>
            <person name="Bae J.-W."/>
        </authorList>
    </citation>
    <scope>NUCLEOTIDE SEQUENCE [LARGE SCALE GENOMIC DNA]</scope>
    <source>
        <strain evidence="5 6">HDW9B</strain>
    </source>
</reference>
<gene>
    <name evidence="5" type="ORF">G7067_07400</name>
</gene>
<dbReference type="InterPro" id="IPR051448">
    <property type="entry name" value="CdaR-like_regulators"/>
</dbReference>
<evidence type="ECO:0000259" key="3">
    <source>
        <dbReference type="Pfam" id="PF13556"/>
    </source>
</evidence>
<dbReference type="EMBL" id="CP049934">
    <property type="protein sequence ID" value="QIM17379.1"/>
    <property type="molecule type" value="Genomic_DNA"/>
</dbReference>
<feature type="domain" description="CdaR GGDEF-like" evidence="4">
    <location>
        <begin position="270"/>
        <end position="393"/>
    </location>
</feature>
<proteinExistence type="inferred from homology"/>
<feature type="compositionally biased region" description="Polar residues" evidence="2">
    <location>
        <begin position="1"/>
        <end position="12"/>
    </location>
</feature>
<feature type="region of interest" description="Disordered" evidence="2">
    <location>
        <begin position="1"/>
        <end position="22"/>
    </location>
</feature>